<reference evidence="11 12" key="1">
    <citation type="submission" date="2019-02" db="EMBL/GenBank/DDBJ databases">
        <title>Complete Genome Sequence of Desulfovibrio desulfuricans IC1, a Sulfonate Utilizing Anaerobe.</title>
        <authorList>
            <person name="Day L.A."/>
            <person name="De Leon K.B."/>
            <person name="Wall J.D."/>
        </authorList>
    </citation>
    <scope>NUCLEOTIDE SEQUENCE [LARGE SCALE GENOMIC DNA]</scope>
    <source>
        <strain evidence="11 12">IC1</strain>
    </source>
</reference>
<evidence type="ECO:0000256" key="3">
    <source>
        <dbReference type="ARBA" id="ARBA00023082"/>
    </source>
</evidence>
<dbReference type="Pfam" id="PF04545">
    <property type="entry name" value="Sigma70_r4"/>
    <property type="match status" value="1"/>
</dbReference>
<organism evidence="11 12">
    <name type="scientific">Desulfovibrio desulfuricans</name>
    <dbReference type="NCBI Taxonomy" id="876"/>
    <lineage>
        <taxon>Bacteria</taxon>
        <taxon>Pseudomonadati</taxon>
        <taxon>Thermodesulfobacteriota</taxon>
        <taxon>Desulfovibrionia</taxon>
        <taxon>Desulfovibrionales</taxon>
        <taxon>Desulfovibrionaceae</taxon>
        <taxon>Desulfovibrio</taxon>
    </lineage>
</organism>
<keyword evidence="5 6" id="KW-0804">Transcription</keyword>
<name>A0A4P7UHP0_DESDE</name>
<evidence type="ECO:0000256" key="2">
    <source>
        <dbReference type="ARBA" id="ARBA00023015"/>
    </source>
</evidence>
<dbReference type="SUPFAM" id="SSF88946">
    <property type="entry name" value="Sigma2 domain of RNA polymerase sigma factors"/>
    <property type="match status" value="1"/>
</dbReference>
<feature type="region of interest" description="Disordered" evidence="8">
    <location>
        <begin position="1"/>
        <end position="91"/>
    </location>
</feature>
<feature type="compositionally biased region" description="Low complexity" evidence="8">
    <location>
        <begin position="46"/>
        <end position="56"/>
    </location>
</feature>
<comment type="similarity">
    <text evidence="1 6">Belongs to the sigma-70 factor family.</text>
</comment>
<evidence type="ECO:0000259" key="10">
    <source>
        <dbReference type="PROSITE" id="PS00716"/>
    </source>
</evidence>
<evidence type="ECO:0000256" key="8">
    <source>
        <dbReference type="SAM" id="MobiDB-lite"/>
    </source>
</evidence>
<dbReference type="PROSITE" id="PS00715">
    <property type="entry name" value="SIGMA70_1"/>
    <property type="match status" value="1"/>
</dbReference>
<comment type="function">
    <text evidence="6">Sigma factors are initiation factors that promote the attachment of RNA polymerase to specific initiation sites and are then released.</text>
</comment>
<dbReference type="OrthoDB" id="9809557at2"/>
<evidence type="ECO:0000256" key="4">
    <source>
        <dbReference type="ARBA" id="ARBA00023125"/>
    </source>
</evidence>
<dbReference type="InterPro" id="IPR050813">
    <property type="entry name" value="Sigma-70_Factor"/>
</dbReference>
<dbReference type="InterPro" id="IPR013324">
    <property type="entry name" value="RNA_pol_sigma_r3/r4-like"/>
</dbReference>
<gene>
    <name evidence="11" type="ORF">DDIC_06125</name>
</gene>
<dbReference type="InterPro" id="IPR007627">
    <property type="entry name" value="RNA_pol_sigma70_r2"/>
</dbReference>
<dbReference type="NCBIfam" id="NF005143">
    <property type="entry name" value="PRK06596.1"/>
    <property type="match status" value="1"/>
</dbReference>
<accession>A0A4P7UHP0</accession>
<evidence type="ECO:0000313" key="12">
    <source>
        <dbReference type="Proteomes" id="UP000297065"/>
    </source>
</evidence>
<dbReference type="EMBL" id="CP036295">
    <property type="protein sequence ID" value="QCC85459.1"/>
    <property type="molecule type" value="Genomic_DNA"/>
</dbReference>
<evidence type="ECO:0000256" key="6">
    <source>
        <dbReference type="RuleBase" id="RU362124"/>
    </source>
</evidence>
<dbReference type="InterPro" id="IPR009042">
    <property type="entry name" value="RNA_pol_sigma70_r1_2"/>
</dbReference>
<dbReference type="NCBIfam" id="TIGR02937">
    <property type="entry name" value="sigma70-ECF"/>
    <property type="match status" value="1"/>
</dbReference>
<dbReference type="SUPFAM" id="SSF88659">
    <property type="entry name" value="Sigma3 and sigma4 domains of RNA polymerase sigma factors"/>
    <property type="match status" value="1"/>
</dbReference>
<dbReference type="InterPro" id="IPR007630">
    <property type="entry name" value="RNA_pol_sigma70_r4"/>
</dbReference>
<evidence type="ECO:0000256" key="7">
    <source>
        <dbReference type="SAM" id="Coils"/>
    </source>
</evidence>
<keyword evidence="4 6" id="KW-0238">DNA-binding</keyword>
<feature type="domain" description="RNA polymerase sigma-70" evidence="9">
    <location>
        <begin position="203"/>
        <end position="216"/>
    </location>
</feature>
<dbReference type="Gene3D" id="1.20.140.160">
    <property type="match status" value="1"/>
</dbReference>
<dbReference type="GO" id="GO:0016987">
    <property type="term" value="F:sigma factor activity"/>
    <property type="evidence" value="ECO:0007669"/>
    <property type="project" value="UniProtKB-KW"/>
</dbReference>
<dbReference type="Proteomes" id="UP000297065">
    <property type="component" value="Chromosome"/>
</dbReference>
<proteinExistence type="inferred from homology"/>
<dbReference type="CDD" id="cd06171">
    <property type="entry name" value="Sigma70_r4"/>
    <property type="match status" value="1"/>
</dbReference>
<keyword evidence="7" id="KW-0175">Coiled coil</keyword>
<dbReference type="InterPro" id="IPR000943">
    <property type="entry name" value="RNA_pol_sigma70"/>
</dbReference>
<evidence type="ECO:0000256" key="5">
    <source>
        <dbReference type="ARBA" id="ARBA00023163"/>
    </source>
</evidence>
<dbReference type="InterPro" id="IPR014284">
    <property type="entry name" value="RNA_pol_sigma-70_dom"/>
</dbReference>
<sequence length="420" mass="47459">MKKDSPIVPPRTRRAKSPAKSEISAPEVEILDAPKADKRTAVGTGSSRVAAAAPRPRSGEKKSASRNILDVEASDVTETTVDSPVEDQDDEALADSATDVDLDLDPVDHEFDPLAIEEDSQNDLPAPSTPRLPAVGPRDSLHLYLREVSRFPLLKPDEEHELALRVRDHNDPDAAFRLVSSHLRLVVRIAMDFQRRWMQNVLDLVQEGNVGLMRAVNKFDPDKGIKFSYYASFWIKAYILKFIMDNWRMVKIGTTQVQRKLFYNLNRERQKLMVQGFDPDAAMLSERLGVTEDQINEMDQRLASTDMSLNVPVGEDAGGATRMDFLPALGPGIEDTLASNEIAGLVRSRLKTILPKLNEKELYILQNRLLTDEPVTLREIGERYNVTRERVRQLEARLLEKIRQHLAVDIKDFSDTWIQS</sequence>
<dbReference type="GO" id="GO:0003677">
    <property type="term" value="F:DNA binding"/>
    <property type="evidence" value="ECO:0007669"/>
    <property type="project" value="UniProtKB-KW"/>
</dbReference>
<evidence type="ECO:0000259" key="9">
    <source>
        <dbReference type="PROSITE" id="PS00715"/>
    </source>
</evidence>
<dbReference type="AlphaFoldDB" id="A0A4P7UHP0"/>
<feature type="coiled-coil region" evidence="7">
    <location>
        <begin position="377"/>
        <end position="404"/>
    </location>
</feature>
<feature type="domain" description="RNA polymerase sigma-70" evidence="10">
    <location>
        <begin position="376"/>
        <end position="402"/>
    </location>
</feature>
<dbReference type="Pfam" id="PF00140">
    <property type="entry name" value="Sigma70_r1_2"/>
    <property type="match status" value="1"/>
</dbReference>
<evidence type="ECO:0000256" key="1">
    <source>
        <dbReference type="ARBA" id="ARBA00007788"/>
    </source>
</evidence>
<dbReference type="Pfam" id="PF04542">
    <property type="entry name" value="Sigma70_r2"/>
    <property type="match status" value="1"/>
</dbReference>
<dbReference type="PANTHER" id="PTHR30376:SF3">
    <property type="entry name" value="RNA POLYMERASE SIGMA FACTOR RPOH"/>
    <property type="match status" value="1"/>
</dbReference>
<keyword evidence="3 6" id="KW-0731">Sigma factor</keyword>
<dbReference type="PROSITE" id="PS00716">
    <property type="entry name" value="SIGMA70_2"/>
    <property type="match status" value="1"/>
</dbReference>
<evidence type="ECO:0000313" key="11">
    <source>
        <dbReference type="EMBL" id="QCC85459.1"/>
    </source>
</evidence>
<dbReference type="PRINTS" id="PR00046">
    <property type="entry name" value="SIGMA70FCT"/>
</dbReference>
<feature type="region of interest" description="Disordered" evidence="8">
    <location>
        <begin position="116"/>
        <end position="135"/>
    </location>
</feature>
<dbReference type="GO" id="GO:0006352">
    <property type="term" value="P:DNA-templated transcription initiation"/>
    <property type="evidence" value="ECO:0007669"/>
    <property type="project" value="InterPro"/>
</dbReference>
<keyword evidence="2 6" id="KW-0805">Transcription regulation</keyword>
<dbReference type="InterPro" id="IPR013325">
    <property type="entry name" value="RNA_pol_sigma_r2"/>
</dbReference>
<protein>
    <recommendedName>
        <fullName evidence="6">RNA polymerase sigma factor</fullName>
    </recommendedName>
</protein>
<dbReference type="PANTHER" id="PTHR30376">
    <property type="entry name" value="SIGMA FACTOR RPOH HEAT SHOCK RELATED"/>
    <property type="match status" value="1"/>
</dbReference>
<dbReference type="Gene3D" id="1.10.601.10">
    <property type="entry name" value="RNA Polymerase Primary Sigma Factor"/>
    <property type="match status" value="1"/>
</dbReference>
<dbReference type="RefSeq" id="WP_136399623.1">
    <property type="nucleotide sequence ID" value="NZ_CP036295.1"/>
</dbReference>